<feature type="transmembrane region" description="Helical" evidence="2">
    <location>
        <begin position="110"/>
        <end position="132"/>
    </location>
</feature>
<organism evidence="3 4">
    <name type="scientific">Streptomyces marianii</name>
    <dbReference type="NCBI Taxonomy" id="1817406"/>
    <lineage>
        <taxon>Bacteria</taxon>
        <taxon>Bacillati</taxon>
        <taxon>Actinomycetota</taxon>
        <taxon>Actinomycetes</taxon>
        <taxon>Kitasatosporales</taxon>
        <taxon>Streptomycetaceae</taxon>
        <taxon>Streptomyces</taxon>
    </lineage>
</organism>
<feature type="compositionally biased region" description="Low complexity" evidence="1">
    <location>
        <begin position="243"/>
        <end position="261"/>
    </location>
</feature>
<dbReference type="RefSeq" id="WP_138055443.1">
    <property type="nucleotide sequence ID" value="NZ_VAWE01000001.1"/>
</dbReference>
<feature type="compositionally biased region" description="Pro residues" evidence="1">
    <location>
        <begin position="197"/>
        <end position="209"/>
    </location>
</feature>
<sequence length="292" mass="28420">MDYCVPCHRTLNGAVTCPECGAYDPAMADADGVPPSATPMAETCPGEETAPGGPPAAAPAPAHAAPPATADTATPPGLTATTPLATASDRRAETHVADAHRPRPRRWRTYGGRTLAAAAFAVLGGLGTSSLLANGSTDLPRAAPSPELPSPDGSREPGTAGPTASAAPERPATHPARGAARESNGAAPSRPRTTPATPEPPAVPTPEPAPDTASPPVTAGPSARPSTGGPAPSPSPTAPTSPSPSGSTGASPTGSPTPGTTEVPVTEALPKLAPLPASVSRNVAAGAALTGR</sequence>
<keyword evidence="2" id="KW-0812">Transmembrane</keyword>
<keyword evidence="4" id="KW-1185">Reference proteome</keyword>
<feature type="compositionally biased region" description="Basic and acidic residues" evidence="1">
    <location>
        <begin position="88"/>
        <end position="101"/>
    </location>
</feature>
<dbReference type="PRINTS" id="PR01217">
    <property type="entry name" value="PRICHEXTENSN"/>
</dbReference>
<feature type="compositionally biased region" description="Low complexity" evidence="1">
    <location>
        <begin position="157"/>
        <end position="168"/>
    </location>
</feature>
<dbReference type="Proteomes" id="UP000305921">
    <property type="component" value="Unassembled WGS sequence"/>
</dbReference>
<dbReference type="OrthoDB" id="3855728at2"/>
<evidence type="ECO:0000313" key="3">
    <source>
        <dbReference type="EMBL" id="TLQ46131.1"/>
    </source>
</evidence>
<dbReference type="EMBL" id="VAWE01000001">
    <property type="protein sequence ID" value="TLQ46131.1"/>
    <property type="molecule type" value="Genomic_DNA"/>
</dbReference>
<evidence type="ECO:0000313" key="4">
    <source>
        <dbReference type="Proteomes" id="UP000305921"/>
    </source>
</evidence>
<feature type="region of interest" description="Disordered" evidence="1">
    <location>
        <begin position="31"/>
        <end position="108"/>
    </location>
</feature>
<gene>
    <name evidence="3" type="ORF">FEF34_26865</name>
</gene>
<comment type="caution">
    <text evidence="3">The sequence shown here is derived from an EMBL/GenBank/DDBJ whole genome shotgun (WGS) entry which is preliminary data.</text>
</comment>
<accession>A0A5R9E7V6</accession>
<feature type="region of interest" description="Disordered" evidence="1">
    <location>
        <begin position="135"/>
        <end position="292"/>
    </location>
</feature>
<proteinExistence type="predicted"/>
<reference evidence="3 4" key="1">
    <citation type="submission" date="2019-05" db="EMBL/GenBank/DDBJ databases">
        <title>Streptomyces marianii sp. nov., a novel marine actinomycete from southern coast of India.</title>
        <authorList>
            <person name="Iniyan A.M."/>
            <person name="Wink J."/>
            <person name="Ramprasad E."/>
            <person name="Ramana C.V."/>
            <person name="Bunk B."/>
            <person name="Sproer C."/>
            <person name="Joseph F.-J.R.S."/>
            <person name="Vincent S.G.P."/>
        </authorList>
    </citation>
    <scope>NUCLEOTIDE SEQUENCE [LARGE SCALE GENOMIC DNA]</scope>
    <source>
        <strain evidence="3 4">ICN19</strain>
    </source>
</reference>
<feature type="compositionally biased region" description="Low complexity" evidence="1">
    <location>
        <begin position="219"/>
        <end position="230"/>
    </location>
</feature>
<feature type="compositionally biased region" description="Low complexity" evidence="1">
    <location>
        <begin position="59"/>
        <end position="87"/>
    </location>
</feature>
<protein>
    <submittedName>
        <fullName evidence="3">Uncharacterized protein</fullName>
    </submittedName>
</protein>
<dbReference type="AlphaFoldDB" id="A0A5R9E7V6"/>
<keyword evidence="2" id="KW-1133">Transmembrane helix</keyword>
<feature type="compositionally biased region" description="Low complexity" evidence="1">
    <location>
        <begin position="186"/>
        <end position="196"/>
    </location>
</feature>
<name>A0A5R9E7V6_9ACTN</name>
<feature type="compositionally biased region" description="Pro residues" evidence="1">
    <location>
        <begin position="231"/>
        <end position="242"/>
    </location>
</feature>
<evidence type="ECO:0000256" key="2">
    <source>
        <dbReference type="SAM" id="Phobius"/>
    </source>
</evidence>
<evidence type="ECO:0000256" key="1">
    <source>
        <dbReference type="SAM" id="MobiDB-lite"/>
    </source>
</evidence>
<keyword evidence="2" id="KW-0472">Membrane</keyword>